<feature type="transmembrane region" description="Helical" evidence="8">
    <location>
        <begin position="60"/>
        <end position="85"/>
    </location>
</feature>
<dbReference type="Proteomes" id="UP000230423">
    <property type="component" value="Unassembled WGS sequence"/>
</dbReference>
<evidence type="ECO:0000256" key="8">
    <source>
        <dbReference type="SAM" id="Phobius"/>
    </source>
</evidence>
<comment type="subcellular location">
    <subcellularLocation>
        <location evidence="1">Membrane</location>
        <topology evidence="1">Multi-pass membrane protein</topology>
    </subcellularLocation>
</comment>
<evidence type="ECO:0000313" key="10">
    <source>
        <dbReference type="Proteomes" id="UP000230423"/>
    </source>
</evidence>
<dbReference type="GO" id="GO:0016020">
    <property type="term" value="C:membrane"/>
    <property type="evidence" value="ECO:0007669"/>
    <property type="project" value="UniProtKB-SubCell"/>
</dbReference>
<evidence type="ECO:0000256" key="1">
    <source>
        <dbReference type="ARBA" id="ARBA00004141"/>
    </source>
</evidence>
<dbReference type="GO" id="GO:0005385">
    <property type="term" value="F:zinc ion transmembrane transporter activity"/>
    <property type="evidence" value="ECO:0007669"/>
    <property type="project" value="TreeGrafter"/>
</dbReference>
<evidence type="ECO:0000256" key="5">
    <source>
        <dbReference type="ARBA" id="ARBA00023136"/>
    </source>
</evidence>
<gene>
    <name evidence="9" type="ORF">TELCIR_12275</name>
</gene>
<reference evidence="9 10" key="1">
    <citation type="submission" date="2015-09" db="EMBL/GenBank/DDBJ databases">
        <title>Draft genome of the parasitic nematode Teladorsagia circumcincta isolate WARC Sus (inbred).</title>
        <authorList>
            <person name="Mitreva M."/>
        </authorList>
    </citation>
    <scope>NUCLEOTIDE SEQUENCE [LARGE SCALE GENOMIC DNA]</scope>
    <source>
        <strain evidence="9 10">S</strain>
    </source>
</reference>
<keyword evidence="3 8" id="KW-0812">Transmembrane</keyword>
<evidence type="ECO:0000313" key="9">
    <source>
        <dbReference type="EMBL" id="PIO66023.1"/>
    </source>
</evidence>
<dbReference type="EMBL" id="KZ348558">
    <property type="protein sequence ID" value="PIO66023.1"/>
    <property type="molecule type" value="Genomic_DNA"/>
</dbReference>
<dbReference type="PANTHER" id="PTHR16950">
    <property type="entry name" value="ZINC TRANSPORTER SLC39A7 HISTIDINE-RICH MEMBRANE PROTEIN KE4"/>
    <property type="match status" value="1"/>
</dbReference>
<evidence type="ECO:0000256" key="4">
    <source>
        <dbReference type="ARBA" id="ARBA00022989"/>
    </source>
</evidence>
<dbReference type="PANTHER" id="PTHR16950:SF25">
    <property type="entry name" value="ZINC TRANSPORTER SLC39A7"/>
    <property type="match status" value="1"/>
</dbReference>
<keyword evidence="2" id="KW-0813">Transport</keyword>
<dbReference type="AlphaFoldDB" id="A0A2G9U721"/>
<evidence type="ECO:0000256" key="2">
    <source>
        <dbReference type="ARBA" id="ARBA00022448"/>
    </source>
</evidence>
<name>A0A2G9U721_TELCI</name>
<dbReference type="OrthoDB" id="200954at2759"/>
<keyword evidence="4 8" id="KW-1133">Transmembrane helix</keyword>
<feature type="transmembrane region" description="Helical" evidence="8">
    <location>
        <begin position="139"/>
        <end position="156"/>
    </location>
</feature>
<dbReference type="Pfam" id="PF02535">
    <property type="entry name" value="Zip"/>
    <property type="match status" value="1"/>
</dbReference>
<evidence type="ECO:0000256" key="3">
    <source>
        <dbReference type="ARBA" id="ARBA00022692"/>
    </source>
</evidence>
<protein>
    <submittedName>
        <fullName evidence="9">Metal cation transporter, ZIP family</fullName>
    </submittedName>
</protein>
<keyword evidence="5 8" id="KW-0472">Membrane</keyword>
<dbReference type="GO" id="GO:0006882">
    <property type="term" value="P:intracellular zinc ion homeostasis"/>
    <property type="evidence" value="ECO:0007669"/>
    <property type="project" value="TreeGrafter"/>
</dbReference>
<feature type="non-terminal residue" evidence="9">
    <location>
        <position position="1"/>
    </location>
</feature>
<feature type="transmembrane region" description="Helical" evidence="8">
    <location>
        <begin position="106"/>
        <end position="127"/>
    </location>
</feature>
<evidence type="ECO:0000256" key="6">
    <source>
        <dbReference type="ARBA" id="ARBA00038485"/>
    </source>
</evidence>
<accession>A0A2G9U721</accession>
<organism evidence="9 10">
    <name type="scientific">Teladorsagia circumcincta</name>
    <name type="common">Brown stomach worm</name>
    <name type="synonym">Ostertagia circumcincta</name>
    <dbReference type="NCBI Taxonomy" id="45464"/>
    <lineage>
        <taxon>Eukaryota</taxon>
        <taxon>Metazoa</taxon>
        <taxon>Ecdysozoa</taxon>
        <taxon>Nematoda</taxon>
        <taxon>Chromadorea</taxon>
        <taxon>Rhabditida</taxon>
        <taxon>Rhabditina</taxon>
        <taxon>Rhabditomorpha</taxon>
        <taxon>Strongyloidea</taxon>
        <taxon>Trichostrongylidae</taxon>
        <taxon>Teladorsagia</taxon>
    </lineage>
</organism>
<feature type="region of interest" description="Disordered" evidence="7">
    <location>
        <begin position="1"/>
        <end position="30"/>
    </location>
</feature>
<sequence length="166" mass="17757">AKNSDVESDEDESDTSSQKNLAKAKGKKEEEVECSQPERIKVAAYLNLVADFAHNFTDGLAIGASFIAGTTVGVVTMVTVLVHEVPHEIGDFAILIQSGYTKGKAMAIQLLTALGALSGCALALWVADPEALADSAASSWILPFTGSFIHLMRVFIPHFWSVSYVK</sequence>
<comment type="similarity">
    <text evidence="6">Belongs to the ZIP transporter (TC 2.A.5) family. KE4/Catsup subfamily.</text>
</comment>
<dbReference type="InterPro" id="IPR003689">
    <property type="entry name" value="ZIP"/>
</dbReference>
<evidence type="ECO:0000256" key="7">
    <source>
        <dbReference type="SAM" id="MobiDB-lite"/>
    </source>
</evidence>
<feature type="compositionally biased region" description="Acidic residues" evidence="7">
    <location>
        <begin position="1"/>
        <end position="14"/>
    </location>
</feature>
<keyword evidence="10" id="KW-1185">Reference proteome</keyword>
<proteinExistence type="inferred from homology"/>